<organism evidence="1 2">
    <name type="scientific">Araneus ventricosus</name>
    <name type="common">Orbweaver spider</name>
    <name type="synonym">Epeira ventricosa</name>
    <dbReference type="NCBI Taxonomy" id="182803"/>
    <lineage>
        <taxon>Eukaryota</taxon>
        <taxon>Metazoa</taxon>
        <taxon>Ecdysozoa</taxon>
        <taxon>Arthropoda</taxon>
        <taxon>Chelicerata</taxon>
        <taxon>Arachnida</taxon>
        <taxon>Araneae</taxon>
        <taxon>Araneomorphae</taxon>
        <taxon>Entelegynae</taxon>
        <taxon>Araneoidea</taxon>
        <taxon>Araneidae</taxon>
        <taxon>Araneus</taxon>
    </lineage>
</organism>
<proteinExistence type="predicted"/>
<reference evidence="1 2" key="1">
    <citation type="journal article" date="2019" name="Sci. Rep.">
        <title>Orb-weaving spider Araneus ventricosus genome elucidates the spidroin gene catalogue.</title>
        <authorList>
            <person name="Kono N."/>
            <person name="Nakamura H."/>
            <person name="Ohtoshi R."/>
            <person name="Moran D.A.P."/>
            <person name="Shinohara A."/>
            <person name="Yoshida Y."/>
            <person name="Fujiwara M."/>
            <person name="Mori M."/>
            <person name="Tomita M."/>
            <person name="Arakawa K."/>
        </authorList>
    </citation>
    <scope>NUCLEOTIDE SEQUENCE [LARGE SCALE GENOMIC DNA]</scope>
</reference>
<comment type="caution">
    <text evidence="1">The sequence shown here is derived from an EMBL/GenBank/DDBJ whole genome shotgun (WGS) entry which is preliminary data.</text>
</comment>
<accession>A0A4Y2L3L2</accession>
<dbReference type="EMBL" id="BGPR01005336">
    <property type="protein sequence ID" value="GBN09261.1"/>
    <property type="molecule type" value="Genomic_DNA"/>
</dbReference>
<keyword evidence="2" id="KW-1185">Reference proteome</keyword>
<dbReference type="Proteomes" id="UP000499080">
    <property type="component" value="Unassembled WGS sequence"/>
</dbReference>
<evidence type="ECO:0000313" key="1">
    <source>
        <dbReference type="EMBL" id="GBN09261.1"/>
    </source>
</evidence>
<sequence length="99" mass="10686">MQSKNASGLFEKLETNVVAADSYEGLLSSMFQKVAASIVMGRGKRNCIKVIAITSATAIAVPTTNPPFVRVVMVSLCLKILKLPGSEIYLQLEDEGRLI</sequence>
<protein>
    <submittedName>
        <fullName evidence="1">Uncharacterized protein</fullName>
    </submittedName>
</protein>
<name>A0A4Y2L3L2_ARAVE</name>
<evidence type="ECO:0000313" key="2">
    <source>
        <dbReference type="Proteomes" id="UP000499080"/>
    </source>
</evidence>
<dbReference type="AlphaFoldDB" id="A0A4Y2L3L2"/>
<gene>
    <name evidence="1" type="ORF">AVEN_188310_1</name>
</gene>